<name>A0A0F9J993_9ZZZZ</name>
<reference evidence="2" key="1">
    <citation type="journal article" date="2015" name="Nature">
        <title>Complex archaea that bridge the gap between prokaryotes and eukaryotes.</title>
        <authorList>
            <person name="Spang A."/>
            <person name="Saw J.H."/>
            <person name="Jorgensen S.L."/>
            <person name="Zaremba-Niedzwiedzka K."/>
            <person name="Martijn J."/>
            <person name="Lind A.E."/>
            <person name="van Eijk R."/>
            <person name="Schleper C."/>
            <person name="Guy L."/>
            <person name="Ettema T.J."/>
        </authorList>
    </citation>
    <scope>NUCLEOTIDE SEQUENCE</scope>
</reference>
<keyword evidence="1" id="KW-1133">Transmembrane helix</keyword>
<evidence type="ECO:0008006" key="3">
    <source>
        <dbReference type="Google" id="ProtNLM"/>
    </source>
</evidence>
<dbReference type="AlphaFoldDB" id="A0A0F9J993"/>
<evidence type="ECO:0000313" key="2">
    <source>
        <dbReference type="EMBL" id="KKL95677.1"/>
    </source>
</evidence>
<dbReference type="EMBL" id="LAZR01018618">
    <property type="protein sequence ID" value="KKL95677.1"/>
    <property type="molecule type" value="Genomic_DNA"/>
</dbReference>
<feature type="non-terminal residue" evidence="2">
    <location>
        <position position="1"/>
    </location>
</feature>
<protein>
    <recommendedName>
        <fullName evidence="3">AEC family transporter</fullName>
    </recommendedName>
</protein>
<accession>A0A0F9J993</accession>
<feature type="transmembrane region" description="Helical" evidence="1">
    <location>
        <begin position="53"/>
        <end position="74"/>
    </location>
</feature>
<comment type="caution">
    <text evidence="2">The sequence shown here is derived from an EMBL/GenBank/DDBJ whole genome shotgun (WGS) entry which is preliminary data.</text>
</comment>
<sequence length="109" mass="10872">PATTPGCSPSLAKDSHSATDIRSARLPASDAPMANSAPGVAVAVLLVFSVDRYAAGVVISAASLPVAGNVYMLAQHYGIAPQRVSASILISTALSIVTVTLVIAWVAGG</sequence>
<organism evidence="2">
    <name type="scientific">marine sediment metagenome</name>
    <dbReference type="NCBI Taxonomy" id="412755"/>
    <lineage>
        <taxon>unclassified sequences</taxon>
        <taxon>metagenomes</taxon>
        <taxon>ecological metagenomes</taxon>
    </lineage>
</organism>
<evidence type="ECO:0000256" key="1">
    <source>
        <dbReference type="SAM" id="Phobius"/>
    </source>
</evidence>
<keyword evidence="1" id="KW-0472">Membrane</keyword>
<gene>
    <name evidence="2" type="ORF">LCGC14_1852230</name>
</gene>
<feature type="transmembrane region" description="Helical" evidence="1">
    <location>
        <begin position="86"/>
        <end position="107"/>
    </location>
</feature>
<keyword evidence="1" id="KW-0812">Transmembrane</keyword>
<proteinExistence type="predicted"/>